<dbReference type="Proteomes" id="UP000002572">
    <property type="component" value="Chromosome"/>
</dbReference>
<reference evidence="1 2" key="1">
    <citation type="submission" date="2010-12" db="EMBL/GenBank/DDBJ databases">
        <title>Complete sequence of Desulfurispirillum indicum S5.</title>
        <authorList>
            <consortium name="US DOE Joint Genome Institute"/>
            <person name="Lucas S."/>
            <person name="Copeland A."/>
            <person name="Lapidus A."/>
            <person name="Cheng J.-F."/>
            <person name="Goodwin L."/>
            <person name="Pitluck S."/>
            <person name="Chertkov O."/>
            <person name="Held B."/>
            <person name="Detter J.C."/>
            <person name="Han C."/>
            <person name="Tapia R."/>
            <person name="Land M."/>
            <person name="Hauser L."/>
            <person name="Kyrpides N."/>
            <person name="Ivanova N."/>
            <person name="Mikhailova N."/>
            <person name="Haggblom M."/>
            <person name="Rauschenbach I."/>
            <person name="Bini E."/>
            <person name="Woyke T."/>
        </authorList>
    </citation>
    <scope>NUCLEOTIDE SEQUENCE [LARGE SCALE GENOMIC DNA]</scope>
    <source>
        <strain evidence="2">ATCC BAA-1389 / DSM 22839 / S5</strain>
    </source>
</reference>
<evidence type="ECO:0000313" key="2">
    <source>
        <dbReference type="Proteomes" id="UP000002572"/>
    </source>
</evidence>
<gene>
    <name evidence="1" type="ordered locus">Selin_1425</name>
</gene>
<accession>E6W6C3</accession>
<name>E6W6C3_DESIS</name>
<evidence type="ECO:0000313" key="1">
    <source>
        <dbReference type="EMBL" id="ADU66159.1"/>
    </source>
</evidence>
<dbReference type="AlphaFoldDB" id="E6W6C3"/>
<keyword evidence="2" id="KW-1185">Reference proteome</keyword>
<dbReference type="HOGENOM" id="CLU_2681710_0_0_0"/>
<sequence>MGMIPLPNHGGKYALGEHDVMFQGADREPEYFNRPGKGNVAGAVTEFPDENIRQATRRLVEGYSYRDYLEDTGR</sequence>
<dbReference type="KEGG" id="din:Selin_1425"/>
<protein>
    <submittedName>
        <fullName evidence="1">Uncharacterized protein</fullName>
    </submittedName>
</protein>
<dbReference type="InParanoid" id="E6W6C3"/>
<proteinExistence type="predicted"/>
<dbReference type="EMBL" id="CP002432">
    <property type="protein sequence ID" value="ADU66159.1"/>
    <property type="molecule type" value="Genomic_DNA"/>
</dbReference>
<organism evidence="1 2">
    <name type="scientific">Desulfurispirillum indicum (strain ATCC BAA-1389 / DSM 22839 / S5)</name>
    <dbReference type="NCBI Taxonomy" id="653733"/>
    <lineage>
        <taxon>Bacteria</taxon>
        <taxon>Pseudomonadati</taxon>
        <taxon>Chrysiogenota</taxon>
        <taxon>Chrysiogenia</taxon>
        <taxon>Chrysiogenales</taxon>
        <taxon>Chrysiogenaceae</taxon>
        <taxon>Desulfurispirillum</taxon>
    </lineage>
</organism>